<feature type="domain" description="Response regulatory" evidence="15">
    <location>
        <begin position="1109"/>
        <end position="1224"/>
    </location>
</feature>
<keyword evidence="10" id="KW-0804">Transcription</keyword>
<dbReference type="Gene3D" id="3.40.50.2300">
    <property type="match status" value="1"/>
</dbReference>
<dbReference type="InterPro" id="IPR001789">
    <property type="entry name" value="Sig_transdc_resp-reg_receiver"/>
</dbReference>
<dbReference type="RefSeq" id="WP_090500816.1">
    <property type="nucleotide sequence ID" value="NZ_FNCH01000010.1"/>
</dbReference>
<evidence type="ECO:0000256" key="5">
    <source>
        <dbReference type="ARBA" id="ARBA00022741"/>
    </source>
</evidence>
<dbReference type="InterPro" id="IPR015943">
    <property type="entry name" value="WD40/YVTN_repeat-like_dom_sf"/>
</dbReference>
<evidence type="ECO:0000259" key="14">
    <source>
        <dbReference type="PROSITE" id="PS50109"/>
    </source>
</evidence>
<dbReference type="Gene3D" id="3.30.565.10">
    <property type="entry name" value="Histidine kinase-like ATPase, C-terminal domain"/>
    <property type="match status" value="1"/>
</dbReference>
<evidence type="ECO:0000256" key="4">
    <source>
        <dbReference type="ARBA" id="ARBA00022679"/>
    </source>
</evidence>
<dbReference type="SUPFAM" id="SSF46689">
    <property type="entry name" value="Homeodomain-like"/>
    <property type="match status" value="1"/>
</dbReference>
<dbReference type="GO" id="GO:0000155">
    <property type="term" value="F:phosphorelay sensor kinase activity"/>
    <property type="evidence" value="ECO:0007669"/>
    <property type="project" value="InterPro"/>
</dbReference>
<keyword evidence="5" id="KW-0547">Nucleotide-binding</keyword>
<dbReference type="InterPro" id="IPR036890">
    <property type="entry name" value="HATPase_C_sf"/>
</dbReference>
<dbReference type="CDD" id="cd17574">
    <property type="entry name" value="REC_OmpR"/>
    <property type="match status" value="1"/>
</dbReference>
<evidence type="ECO:0000256" key="3">
    <source>
        <dbReference type="ARBA" id="ARBA00022553"/>
    </source>
</evidence>
<dbReference type="InterPro" id="IPR018060">
    <property type="entry name" value="HTH_AraC"/>
</dbReference>
<keyword evidence="6" id="KW-0418">Kinase</keyword>
<dbReference type="InterPro" id="IPR009057">
    <property type="entry name" value="Homeodomain-like_sf"/>
</dbReference>
<feature type="chain" id="PRO_5011478105" description="histidine kinase" evidence="12">
    <location>
        <begin position="24"/>
        <end position="1375"/>
    </location>
</feature>
<gene>
    <name evidence="16" type="ORF">SAMN05421827_11051</name>
</gene>
<feature type="domain" description="HTH araC/xylS-type" evidence="13">
    <location>
        <begin position="1256"/>
        <end position="1355"/>
    </location>
</feature>
<dbReference type="InterPro" id="IPR013783">
    <property type="entry name" value="Ig-like_fold"/>
</dbReference>
<evidence type="ECO:0000259" key="13">
    <source>
        <dbReference type="PROSITE" id="PS01124"/>
    </source>
</evidence>
<comment type="catalytic activity">
    <reaction evidence="1">
        <text>ATP + protein L-histidine = ADP + protein N-phospho-L-histidine.</text>
        <dbReference type="EC" id="2.7.13.3"/>
    </reaction>
</comment>
<dbReference type="SMART" id="SM00387">
    <property type="entry name" value="HATPase_c"/>
    <property type="match status" value="1"/>
</dbReference>
<dbReference type="InterPro" id="IPR005467">
    <property type="entry name" value="His_kinase_dom"/>
</dbReference>
<evidence type="ECO:0000256" key="1">
    <source>
        <dbReference type="ARBA" id="ARBA00000085"/>
    </source>
</evidence>
<dbReference type="Gene3D" id="2.130.10.10">
    <property type="entry name" value="YVTN repeat-like/Quinoprotein amine dehydrogenase"/>
    <property type="match status" value="3"/>
</dbReference>
<feature type="modified residue" description="4-aspartylphosphate" evidence="11">
    <location>
        <position position="1157"/>
    </location>
</feature>
<dbReference type="InterPro" id="IPR036097">
    <property type="entry name" value="HisK_dim/P_sf"/>
</dbReference>
<feature type="signal peptide" evidence="12">
    <location>
        <begin position="1"/>
        <end position="23"/>
    </location>
</feature>
<dbReference type="InterPro" id="IPR003594">
    <property type="entry name" value="HATPase_dom"/>
</dbReference>
<evidence type="ECO:0000256" key="8">
    <source>
        <dbReference type="ARBA" id="ARBA00023012"/>
    </source>
</evidence>
<name>A0A1G7WP35_9SPHI</name>
<dbReference type="InterPro" id="IPR011123">
    <property type="entry name" value="Y_Y_Y"/>
</dbReference>
<dbReference type="Gene3D" id="1.10.10.60">
    <property type="entry name" value="Homeodomain-like"/>
    <property type="match status" value="1"/>
</dbReference>
<dbReference type="EC" id="2.7.13.3" evidence="2"/>
<evidence type="ECO:0000256" key="11">
    <source>
        <dbReference type="PROSITE-ProRule" id="PRU00169"/>
    </source>
</evidence>
<dbReference type="Pfam" id="PF07494">
    <property type="entry name" value="Reg_prop"/>
    <property type="match status" value="2"/>
</dbReference>
<dbReference type="SMART" id="SM00388">
    <property type="entry name" value="HisKA"/>
    <property type="match status" value="1"/>
</dbReference>
<dbReference type="InterPro" id="IPR011110">
    <property type="entry name" value="Reg_prop"/>
</dbReference>
<dbReference type="SUPFAM" id="SSF55874">
    <property type="entry name" value="ATPase domain of HSP90 chaperone/DNA topoisomerase II/histidine kinase"/>
    <property type="match status" value="1"/>
</dbReference>
<dbReference type="STRING" id="405671.SAMN05421827_11051"/>
<dbReference type="PANTHER" id="PTHR43547">
    <property type="entry name" value="TWO-COMPONENT HISTIDINE KINASE"/>
    <property type="match status" value="1"/>
</dbReference>
<protein>
    <recommendedName>
        <fullName evidence="2">histidine kinase</fullName>
        <ecNumber evidence="2">2.7.13.3</ecNumber>
    </recommendedName>
</protein>
<dbReference type="Pfam" id="PF08450">
    <property type="entry name" value="SGL"/>
    <property type="match status" value="1"/>
</dbReference>
<dbReference type="Pfam" id="PF07495">
    <property type="entry name" value="Y_Y_Y"/>
    <property type="match status" value="1"/>
</dbReference>
<dbReference type="PRINTS" id="PR00344">
    <property type="entry name" value="BCTRLSENSOR"/>
</dbReference>
<dbReference type="GO" id="GO:0043565">
    <property type="term" value="F:sequence-specific DNA binding"/>
    <property type="evidence" value="ECO:0007669"/>
    <property type="project" value="InterPro"/>
</dbReference>
<dbReference type="Gene3D" id="2.60.40.10">
    <property type="entry name" value="Immunoglobulins"/>
    <property type="match status" value="1"/>
</dbReference>
<dbReference type="Pfam" id="PF02518">
    <property type="entry name" value="HATPase_c"/>
    <property type="match status" value="1"/>
</dbReference>
<keyword evidence="8" id="KW-0902">Two-component regulatory system</keyword>
<dbReference type="Proteomes" id="UP000199643">
    <property type="component" value="Unassembled WGS sequence"/>
</dbReference>
<sequence length="1375" mass="156548">MMKFIKAFGLIVQCLLFFNGVNAQVVDQTAIPEHYVLKTYGINDGLPSKNTTVALKDKRGFVWIGTENGLCKFDGYSFKIYVNIAGDSTSLTNNYINAIAEDNHGVFWVATMNGLNRFDPVTEKFERFYHKENDKTSLSNNKVWSLLIDKTNKLWVGTDDGFNLYNKKSKTFTVYQPDAKNTYAIKGKSVNAIAEDGSGNLWLGNWSNGLNKFDQKTKRFTSYMQKEIASQKNPNDIWTLCIDNEGMIWIGCYWKGDLFRFDPKREMFTTYNSGKTGNSAVFNVLSLGAGKLLVGGSAGIFWVNTKLNKWEKIDNLEFFANGSFYRDKTGMIWLCGKNGLSKIDFNQYKFNFISLPFGQAEIKSIISDKGNFWLGTNKGLYQYHPDNRSITRLSHSSNSNSLSSNDIINLSVDLKGDLWVMSENGFDYYNEKENKFVHHHHRSALGSFFNEDVFRDLIEVNDGEYYLATDAGLKIYNDQTKAYTHYYNDPKNLGSLSNNHLNCLLKDAQGNIWIGTYGSGLSRFNPKTKKFTNYRIDNSKRGGISNNIVINLYLDSHQNIWICTRDGLNKYVAKTNTFEVYSKQNGFASNVFTDLVEDNNGKLWVTTEQGISLFDPVSKTVRNYDEKDGVYANEAICKNAKGEIFVAGNKGIVYFNPQQLKYNKEAPAVYFSDFSIFNKLILPGKDSPLKSPVYMTKSITLPYDQSVLSFGFVALNYTLSEKNQYAYFLEGFDKKWNYSGSEHKVTYTNLNPGKYTLRIRASNNDGIWNMTGNSIQIIITPPWYRTWWAFALYGLAFFGLVYAYLKYRERQSNLKFQIKLAHIESEKEKELSEKKLSFFTNVSHEFRTPLTLIINPVKELLYKNDNNVDTTDLNIVYRNAKRLLSLVDQLLLFRKADTYGEKLKVAPINLVNLCREVFLCFIHQARSKNITLEFSCADEMITLYADREKMEIVFFNLLSNAIKFTPDGGHVKMIVDNSQENVIIIVEDSGCGIGEVAGEKLYEKFYQDPGNKSAKGGFGIGLYLAKTFIKMHGGTINYTSVENKGTTFNIALLRGISHFKDAVILQEALVDSESSLFKELIEDEISANKVVEAAEGRVIDNQLTIESKSMLIIDDNVEIRAYLKQVFKMDYHLYEASNGEKGYEMTKELLPDIVICDVMMDGITGIELCSKIKEDVSISHIPIILLTAISAPEVKLKGIEGGADDYISKPFDKDFLKARVASILKSKNALQKYFYNEITLNSNSTKISAEYKEFLDNCIRIVEEHLTDPDFNIDTLSTVLGMSRSNLYRKIKSISGQSANGFIRFIRLRKAAEIFISTDKTIQETSYLVGITDPKYFREQFYKLFNINPSQYIKKFRKPFSNHIQINSAGKKGKP</sequence>
<dbReference type="SMART" id="SM00448">
    <property type="entry name" value="REC"/>
    <property type="match status" value="1"/>
</dbReference>
<dbReference type="FunFam" id="3.30.565.10:FF:000037">
    <property type="entry name" value="Hybrid sensor histidine kinase/response regulator"/>
    <property type="match status" value="1"/>
</dbReference>
<dbReference type="SMART" id="SM00342">
    <property type="entry name" value="HTH_ARAC"/>
    <property type="match status" value="1"/>
</dbReference>
<dbReference type="Pfam" id="PF00072">
    <property type="entry name" value="Response_reg"/>
    <property type="match status" value="1"/>
</dbReference>
<evidence type="ECO:0000313" key="16">
    <source>
        <dbReference type="EMBL" id="SDG72970.1"/>
    </source>
</evidence>
<dbReference type="InterPro" id="IPR011006">
    <property type="entry name" value="CheY-like_superfamily"/>
</dbReference>
<dbReference type="InterPro" id="IPR003661">
    <property type="entry name" value="HisK_dim/P_dom"/>
</dbReference>
<evidence type="ECO:0000256" key="6">
    <source>
        <dbReference type="ARBA" id="ARBA00022777"/>
    </source>
</evidence>
<dbReference type="InterPro" id="IPR013658">
    <property type="entry name" value="SGL"/>
</dbReference>
<dbReference type="PANTHER" id="PTHR43547:SF2">
    <property type="entry name" value="HYBRID SIGNAL TRANSDUCTION HISTIDINE KINASE C"/>
    <property type="match status" value="1"/>
</dbReference>
<dbReference type="Gene3D" id="1.10.287.130">
    <property type="match status" value="1"/>
</dbReference>
<proteinExistence type="predicted"/>
<reference evidence="17" key="1">
    <citation type="submission" date="2016-10" db="EMBL/GenBank/DDBJ databases">
        <authorList>
            <person name="Varghese N."/>
            <person name="Submissions S."/>
        </authorList>
    </citation>
    <scope>NUCLEOTIDE SEQUENCE [LARGE SCALE GENOMIC DNA]</scope>
    <source>
        <strain evidence="17">DSM 17933</strain>
    </source>
</reference>
<dbReference type="SUPFAM" id="SSF52172">
    <property type="entry name" value="CheY-like"/>
    <property type="match status" value="1"/>
</dbReference>
<keyword evidence="12" id="KW-0732">Signal</keyword>
<dbReference type="Pfam" id="PF12833">
    <property type="entry name" value="HTH_18"/>
    <property type="match status" value="1"/>
</dbReference>
<keyword evidence="7" id="KW-0067">ATP-binding</keyword>
<evidence type="ECO:0000313" key="17">
    <source>
        <dbReference type="Proteomes" id="UP000199643"/>
    </source>
</evidence>
<dbReference type="EMBL" id="FNCH01000010">
    <property type="protein sequence ID" value="SDG72970.1"/>
    <property type="molecule type" value="Genomic_DNA"/>
</dbReference>
<keyword evidence="4" id="KW-0808">Transferase</keyword>
<evidence type="ECO:0000256" key="2">
    <source>
        <dbReference type="ARBA" id="ARBA00012438"/>
    </source>
</evidence>
<accession>A0A1G7WP35</accession>
<dbReference type="Pfam" id="PF00512">
    <property type="entry name" value="HisKA"/>
    <property type="match status" value="1"/>
</dbReference>
<keyword evidence="3 11" id="KW-0597">Phosphoprotein</keyword>
<evidence type="ECO:0000256" key="7">
    <source>
        <dbReference type="ARBA" id="ARBA00022840"/>
    </source>
</evidence>
<evidence type="ECO:0000256" key="10">
    <source>
        <dbReference type="ARBA" id="ARBA00023163"/>
    </source>
</evidence>
<dbReference type="SUPFAM" id="SSF63829">
    <property type="entry name" value="Calcium-dependent phosphotriesterase"/>
    <property type="match status" value="3"/>
</dbReference>
<dbReference type="SUPFAM" id="SSF47384">
    <property type="entry name" value="Homodimeric domain of signal transducing histidine kinase"/>
    <property type="match status" value="1"/>
</dbReference>
<organism evidence="16 17">
    <name type="scientific">Pedobacter terrae</name>
    <dbReference type="NCBI Taxonomy" id="405671"/>
    <lineage>
        <taxon>Bacteria</taxon>
        <taxon>Pseudomonadati</taxon>
        <taxon>Bacteroidota</taxon>
        <taxon>Sphingobacteriia</taxon>
        <taxon>Sphingobacteriales</taxon>
        <taxon>Sphingobacteriaceae</taxon>
        <taxon>Pedobacter</taxon>
    </lineage>
</organism>
<dbReference type="OrthoDB" id="9809670at2"/>
<dbReference type="PROSITE" id="PS01124">
    <property type="entry name" value="HTH_ARAC_FAMILY_2"/>
    <property type="match status" value="1"/>
</dbReference>
<feature type="domain" description="Histidine kinase" evidence="14">
    <location>
        <begin position="841"/>
        <end position="1056"/>
    </location>
</feature>
<dbReference type="GO" id="GO:0005524">
    <property type="term" value="F:ATP binding"/>
    <property type="evidence" value="ECO:0007669"/>
    <property type="project" value="UniProtKB-KW"/>
</dbReference>
<dbReference type="InterPro" id="IPR004358">
    <property type="entry name" value="Sig_transdc_His_kin-like_C"/>
</dbReference>
<evidence type="ECO:0000259" key="15">
    <source>
        <dbReference type="PROSITE" id="PS50110"/>
    </source>
</evidence>
<dbReference type="PROSITE" id="PS50109">
    <property type="entry name" value="HIS_KIN"/>
    <property type="match status" value="1"/>
</dbReference>
<dbReference type="GO" id="GO:0003700">
    <property type="term" value="F:DNA-binding transcription factor activity"/>
    <property type="evidence" value="ECO:0007669"/>
    <property type="project" value="InterPro"/>
</dbReference>
<dbReference type="CDD" id="cd00082">
    <property type="entry name" value="HisKA"/>
    <property type="match status" value="1"/>
</dbReference>
<evidence type="ECO:0000256" key="9">
    <source>
        <dbReference type="ARBA" id="ARBA00023015"/>
    </source>
</evidence>
<dbReference type="PROSITE" id="PS50110">
    <property type="entry name" value="RESPONSE_REGULATORY"/>
    <property type="match status" value="1"/>
</dbReference>
<keyword evidence="9" id="KW-0805">Transcription regulation</keyword>
<keyword evidence="17" id="KW-1185">Reference proteome</keyword>
<dbReference type="FunFam" id="2.60.40.10:FF:000791">
    <property type="entry name" value="Two-component system sensor histidine kinase/response regulator"/>
    <property type="match status" value="1"/>
</dbReference>
<evidence type="ECO:0000256" key="12">
    <source>
        <dbReference type="SAM" id="SignalP"/>
    </source>
</evidence>